<evidence type="ECO:0000256" key="1">
    <source>
        <dbReference type="SAM" id="MobiDB-lite"/>
    </source>
</evidence>
<feature type="compositionally biased region" description="Acidic residues" evidence="1">
    <location>
        <begin position="1"/>
        <end position="15"/>
    </location>
</feature>
<evidence type="ECO:0000313" key="3">
    <source>
        <dbReference type="Proteomes" id="UP000467841"/>
    </source>
</evidence>
<dbReference type="OrthoDB" id="1931260at2759"/>
<feature type="compositionally biased region" description="Polar residues" evidence="1">
    <location>
        <begin position="205"/>
        <end position="223"/>
    </location>
</feature>
<feature type="region of interest" description="Disordered" evidence="1">
    <location>
        <begin position="1"/>
        <end position="70"/>
    </location>
</feature>
<organism evidence="2 3">
    <name type="scientific">Microthlaspi erraticum</name>
    <dbReference type="NCBI Taxonomy" id="1685480"/>
    <lineage>
        <taxon>Eukaryota</taxon>
        <taxon>Viridiplantae</taxon>
        <taxon>Streptophyta</taxon>
        <taxon>Embryophyta</taxon>
        <taxon>Tracheophyta</taxon>
        <taxon>Spermatophyta</taxon>
        <taxon>Magnoliopsida</taxon>
        <taxon>eudicotyledons</taxon>
        <taxon>Gunneridae</taxon>
        <taxon>Pentapetalae</taxon>
        <taxon>rosids</taxon>
        <taxon>malvids</taxon>
        <taxon>Brassicales</taxon>
        <taxon>Brassicaceae</taxon>
        <taxon>Coluteocarpeae</taxon>
        <taxon>Microthlaspi</taxon>
    </lineage>
</organism>
<reference evidence="2" key="1">
    <citation type="submission" date="2020-01" db="EMBL/GenBank/DDBJ databases">
        <authorList>
            <person name="Mishra B."/>
        </authorList>
    </citation>
    <scope>NUCLEOTIDE SEQUENCE [LARGE SCALE GENOMIC DNA]</scope>
</reference>
<dbReference type="Proteomes" id="UP000467841">
    <property type="component" value="Unassembled WGS sequence"/>
</dbReference>
<keyword evidence="3" id="KW-1185">Reference proteome</keyword>
<dbReference type="AlphaFoldDB" id="A0A6D2IU81"/>
<name>A0A6D2IU81_9BRAS</name>
<dbReference type="GO" id="GO:0008017">
    <property type="term" value="F:microtubule binding"/>
    <property type="evidence" value="ECO:0007669"/>
    <property type="project" value="InterPro"/>
</dbReference>
<comment type="caution">
    <text evidence="2">The sequence shown here is derived from an EMBL/GenBank/DDBJ whole genome shotgun (WGS) entry which is preliminary data.</text>
</comment>
<evidence type="ECO:0000313" key="2">
    <source>
        <dbReference type="EMBL" id="CAA7032115.1"/>
    </source>
</evidence>
<protein>
    <submittedName>
        <fullName evidence="2">Uncharacterized protein</fullName>
    </submittedName>
</protein>
<dbReference type="PANTHER" id="PTHR33737:SF19">
    <property type="entry name" value="BNAA10G12980D PROTEIN"/>
    <property type="match status" value="1"/>
</dbReference>
<proteinExistence type="predicted"/>
<dbReference type="EMBL" id="CACVBM020001118">
    <property type="protein sequence ID" value="CAA7032115.1"/>
    <property type="molecule type" value="Genomic_DNA"/>
</dbReference>
<dbReference type="PANTHER" id="PTHR33737">
    <property type="entry name" value="OS05G0121800 PROTEIN"/>
    <property type="match status" value="1"/>
</dbReference>
<dbReference type="InterPro" id="IPR045882">
    <property type="entry name" value="GPT1/2"/>
</dbReference>
<sequence>MENDLLDISGEDEDNWLLKNTPKRGVTSFAGGSSRREKSYFDCSPLEIPRSSRTLPPRPPFSPIGRVTSNNMIEQPSSFVDTENVGKENTSGNKVELLKLSVERQQMKKKKKNAGFNLRKSLAWDRAFSTEEGVLDSDELSKITEGLLPAIQEEFRESTSSSKCTSVSPGLQALEENLFNDLPVNSKKREKKFVSGTVAKYASPSKAQPSKHASPSKPQTSMAQKKVISAQDVRSGSKRSGCPRPLPSSSYPFIT</sequence>
<feature type="region of interest" description="Disordered" evidence="1">
    <location>
        <begin position="197"/>
        <end position="255"/>
    </location>
</feature>
<accession>A0A6D2IU81</accession>
<gene>
    <name evidence="2" type="ORF">MERR_LOCUS19350</name>
</gene>